<name>A0A3T0HWZ1_9BACI</name>
<comment type="similarity">
    <text evidence="1">Belongs to the leucine-binding protein family.</text>
</comment>
<dbReference type="OrthoDB" id="9783240at2"/>
<reference evidence="5 6" key="1">
    <citation type="submission" date="2017-07" db="EMBL/GenBank/DDBJ databases">
        <title>The complete genome sequence of Bacillus mesonae strain H20-5, an efficient strain improving plant abiotic stress resistance.</title>
        <authorList>
            <person name="Kim S.Y."/>
            <person name="Song H."/>
            <person name="Sang M.K."/>
            <person name="Weon H.-Y."/>
            <person name="Song J."/>
        </authorList>
    </citation>
    <scope>NUCLEOTIDE SEQUENCE [LARGE SCALE GENOMIC DNA]</scope>
    <source>
        <strain evidence="5 6">H20-5</strain>
    </source>
</reference>
<keyword evidence="6" id="KW-1185">Reference proteome</keyword>
<feature type="domain" description="Leucine-binding protein" evidence="4">
    <location>
        <begin position="36"/>
        <end position="388"/>
    </location>
</feature>
<protein>
    <submittedName>
        <fullName evidence="5">ABC transporter substrate-binding protein</fullName>
    </submittedName>
</protein>
<dbReference type="CDD" id="cd06333">
    <property type="entry name" value="PBP1_ABC_RPA1789-like"/>
    <property type="match status" value="1"/>
</dbReference>
<dbReference type="STRING" id="1193713.GCA_001636315_04441"/>
<evidence type="ECO:0000256" key="3">
    <source>
        <dbReference type="SAM" id="SignalP"/>
    </source>
</evidence>
<dbReference type="InterPro" id="IPR028081">
    <property type="entry name" value="Leu-bd"/>
</dbReference>
<dbReference type="SUPFAM" id="SSF53822">
    <property type="entry name" value="Periplasmic binding protein-like I"/>
    <property type="match status" value="1"/>
</dbReference>
<dbReference type="InterPro" id="IPR028082">
    <property type="entry name" value="Peripla_BP_I"/>
</dbReference>
<dbReference type="RefSeq" id="WP_066396443.1">
    <property type="nucleotide sequence ID" value="NZ_CP022572.1"/>
</dbReference>
<dbReference type="KEGG" id="nmk:CHR53_10030"/>
<feature type="chain" id="PRO_5038830087" evidence="3">
    <location>
        <begin position="20"/>
        <end position="395"/>
    </location>
</feature>
<sequence length="395" mass="43345">MKKRSIMTLLLLISMLVLGACNSSTETASSKKDSDTIKIAGIFSSSGGAAPLGEPGLETLKMIVKKQNEAGGINGKKIELITYDDKSDQNEAVLAMKKAITQDKVSVVIGGTISGNALAMLTLAEQNKIPFIATSSSYQIYQKEDGSSREWIFKIPHNDSHAVERILQYLQEKGLSKVAWLNVSNSFGTSAHTEFKKLASKYGVEPLIEDEFEVTVKDAKPMLTRVQKVNPQAIIVWGTVQESSVVMKNIRELGIKLPVLGSHGIGSDQLISLGGDAVNDVVFPIGKLIVADQLDDADPQKKILLDYKEMYEKEYNKGVSSFGAHSWDAFYMLVKAIEKVGNDPAKIRDYLENDLGDFVGLNGIFNITKENHNGLKTDSLVMVRIKDGKWTIEEK</sequence>
<organism evidence="5 6">
    <name type="scientific">Neobacillus mesonae</name>
    <dbReference type="NCBI Taxonomy" id="1193713"/>
    <lineage>
        <taxon>Bacteria</taxon>
        <taxon>Bacillati</taxon>
        <taxon>Bacillota</taxon>
        <taxon>Bacilli</taxon>
        <taxon>Bacillales</taxon>
        <taxon>Bacillaceae</taxon>
        <taxon>Neobacillus</taxon>
    </lineage>
</organism>
<proteinExistence type="inferred from homology"/>
<evidence type="ECO:0000256" key="2">
    <source>
        <dbReference type="ARBA" id="ARBA00022729"/>
    </source>
</evidence>
<dbReference type="PANTHER" id="PTHR30483">
    <property type="entry name" value="LEUCINE-SPECIFIC-BINDING PROTEIN"/>
    <property type="match status" value="1"/>
</dbReference>
<dbReference type="Pfam" id="PF13458">
    <property type="entry name" value="Peripla_BP_6"/>
    <property type="match status" value="1"/>
</dbReference>
<evidence type="ECO:0000256" key="1">
    <source>
        <dbReference type="ARBA" id="ARBA00010062"/>
    </source>
</evidence>
<keyword evidence="2 3" id="KW-0732">Signal</keyword>
<evidence type="ECO:0000259" key="4">
    <source>
        <dbReference type="Pfam" id="PF13458"/>
    </source>
</evidence>
<dbReference type="PROSITE" id="PS51257">
    <property type="entry name" value="PROKAR_LIPOPROTEIN"/>
    <property type="match status" value="1"/>
</dbReference>
<dbReference type="Gene3D" id="3.40.50.2300">
    <property type="match status" value="2"/>
</dbReference>
<evidence type="ECO:0000313" key="5">
    <source>
        <dbReference type="EMBL" id="AZU61583.1"/>
    </source>
</evidence>
<dbReference type="AlphaFoldDB" id="A0A3T0HWZ1"/>
<feature type="signal peptide" evidence="3">
    <location>
        <begin position="1"/>
        <end position="19"/>
    </location>
</feature>
<gene>
    <name evidence="5" type="ORF">CHR53_10030</name>
</gene>
<dbReference type="Proteomes" id="UP000282892">
    <property type="component" value="Chromosome"/>
</dbReference>
<dbReference type="PANTHER" id="PTHR30483:SF38">
    <property type="entry name" value="BLR7848 PROTEIN"/>
    <property type="match status" value="1"/>
</dbReference>
<accession>A0A3T0HWZ1</accession>
<dbReference type="EMBL" id="CP022572">
    <property type="protein sequence ID" value="AZU61583.1"/>
    <property type="molecule type" value="Genomic_DNA"/>
</dbReference>
<dbReference type="InterPro" id="IPR051010">
    <property type="entry name" value="BCAA_transport"/>
</dbReference>
<evidence type="ECO:0000313" key="6">
    <source>
        <dbReference type="Proteomes" id="UP000282892"/>
    </source>
</evidence>